<feature type="compositionally biased region" description="Pro residues" evidence="2">
    <location>
        <begin position="34"/>
        <end position="43"/>
    </location>
</feature>
<dbReference type="PROSITE" id="PS50006">
    <property type="entry name" value="FHA_DOMAIN"/>
    <property type="match status" value="1"/>
</dbReference>
<comment type="caution">
    <text evidence="4">The sequence shown here is derived from an EMBL/GenBank/DDBJ whole genome shotgun (WGS) entry which is preliminary data.</text>
</comment>
<gene>
    <name evidence="4" type="ORF">QRT03_22885</name>
</gene>
<dbReference type="EMBL" id="JASVWF010000005">
    <property type="protein sequence ID" value="MDL5158831.1"/>
    <property type="molecule type" value="Genomic_DNA"/>
</dbReference>
<dbReference type="Pfam" id="PF00498">
    <property type="entry name" value="FHA"/>
    <property type="match status" value="1"/>
</dbReference>
<reference evidence="4 5" key="1">
    <citation type="submission" date="2023-06" db="EMBL/GenBank/DDBJ databases">
        <title>Actinomycetospora Odt1-22.</title>
        <authorList>
            <person name="Supong K."/>
        </authorList>
    </citation>
    <scope>NUCLEOTIDE SEQUENCE [LARGE SCALE GENOMIC DNA]</scope>
    <source>
        <strain evidence="4 5">Odt1-22</strain>
    </source>
</reference>
<dbReference type="SUPFAM" id="SSF49879">
    <property type="entry name" value="SMAD/FHA domain"/>
    <property type="match status" value="1"/>
</dbReference>
<feature type="compositionally biased region" description="Pro residues" evidence="2">
    <location>
        <begin position="88"/>
        <end position="99"/>
    </location>
</feature>
<evidence type="ECO:0000256" key="2">
    <source>
        <dbReference type="SAM" id="MobiDB-lite"/>
    </source>
</evidence>
<keyword evidence="5" id="KW-1185">Reference proteome</keyword>
<dbReference type="CDD" id="cd00060">
    <property type="entry name" value="FHA"/>
    <property type="match status" value="1"/>
</dbReference>
<dbReference type="Gene3D" id="2.60.200.20">
    <property type="match status" value="1"/>
</dbReference>
<keyword evidence="1" id="KW-0597">Phosphoprotein</keyword>
<protein>
    <submittedName>
        <fullName evidence="4">FHA domain-containing protein</fullName>
    </submittedName>
</protein>
<evidence type="ECO:0000313" key="4">
    <source>
        <dbReference type="EMBL" id="MDL5158831.1"/>
    </source>
</evidence>
<organism evidence="4 5">
    <name type="scientific">Actinomycetospora termitidis</name>
    <dbReference type="NCBI Taxonomy" id="3053470"/>
    <lineage>
        <taxon>Bacteria</taxon>
        <taxon>Bacillati</taxon>
        <taxon>Actinomycetota</taxon>
        <taxon>Actinomycetes</taxon>
        <taxon>Pseudonocardiales</taxon>
        <taxon>Pseudonocardiaceae</taxon>
        <taxon>Actinomycetospora</taxon>
    </lineage>
</organism>
<dbReference type="InterPro" id="IPR000253">
    <property type="entry name" value="FHA_dom"/>
</dbReference>
<evidence type="ECO:0000313" key="5">
    <source>
        <dbReference type="Proteomes" id="UP001231924"/>
    </source>
</evidence>
<evidence type="ECO:0000259" key="3">
    <source>
        <dbReference type="PROSITE" id="PS50006"/>
    </source>
</evidence>
<feature type="domain" description="FHA" evidence="3">
    <location>
        <begin position="155"/>
        <end position="215"/>
    </location>
</feature>
<dbReference type="PANTHER" id="PTHR23308">
    <property type="entry name" value="NUCLEAR INHIBITOR OF PROTEIN PHOSPHATASE-1"/>
    <property type="match status" value="1"/>
</dbReference>
<dbReference type="InterPro" id="IPR008984">
    <property type="entry name" value="SMAD_FHA_dom_sf"/>
</dbReference>
<sequence>MSPAVCRNGHASETDDFCDECGAPITPDGAPVPASTPAPPAPAPAATAAVGEGTAEVCPRCGTPRTGRFCEEDGHDFVLQGGSAATPAPAPSPAPPAAPPAVGNGPEPEGTWLVTVEADRRYYESVVAREGPDIAAVTFPNYYPSAEVPLLGAEVRIGRRRVNGSTPPPQIDLAGPPLDPGVSHLHAVLLPVADDRGGDGWSVLDPGSTNGTTINYSDDPIALDTVVPLRAGDRVHVGAFTTLVIERR</sequence>
<dbReference type="RefSeq" id="WP_286055370.1">
    <property type="nucleotide sequence ID" value="NZ_JASVWF010000005.1"/>
</dbReference>
<name>A0ABT7MEE6_9PSEU</name>
<proteinExistence type="predicted"/>
<feature type="region of interest" description="Disordered" evidence="2">
    <location>
        <begin position="78"/>
        <end position="110"/>
    </location>
</feature>
<accession>A0ABT7MEE6</accession>
<feature type="region of interest" description="Disordered" evidence="2">
    <location>
        <begin position="26"/>
        <end position="48"/>
    </location>
</feature>
<dbReference type="InterPro" id="IPR050923">
    <property type="entry name" value="Cell_Proc_Reg/RNA_Proc"/>
</dbReference>
<evidence type="ECO:0000256" key="1">
    <source>
        <dbReference type="ARBA" id="ARBA00022553"/>
    </source>
</evidence>
<dbReference type="Proteomes" id="UP001231924">
    <property type="component" value="Unassembled WGS sequence"/>
</dbReference>